<dbReference type="PANTHER" id="PTHR42954">
    <property type="entry name" value="FE(2+) TRANSPORT PROTEIN A"/>
    <property type="match status" value="1"/>
</dbReference>
<organism evidence="3 4">
    <name type="scientific">Parashewanella curva</name>
    <dbReference type="NCBI Taxonomy" id="2338552"/>
    <lineage>
        <taxon>Bacteria</taxon>
        <taxon>Pseudomonadati</taxon>
        <taxon>Pseudomonadota</taxon>
        <taxon>Gammaproteobacteria</taxon>
        <taxon>Alteromonadales</taxon>
        <taxon>Shewanellaceae</taxon>
        <taxon>Parashewanella</taxon>
    </lineage>
</organism>
<dbReference type="SUPFAM" id="SSF50037">
    <property type="entry name" value="C-terminal domain of transcriptional repressors"/>
    <property type="match status" value="1"/>
</dbReference>
<dbReference type="Proteomes" id="UP000281474">
    <property type="component" value="Unassembled WGS sequence"/>
</dbReference>
<comment type="caution">
    <text evidence="3">The sequence shown here is derived from an EMBL/GenBank/DDBJ whole genome shotgun (WGS) entry which is preliminary data.</text>
</comment>
<dbReference type="EMBL" id="QZEI01000161">
    <property type="protein sequence ID" value="RLV57728.1"/>
    <property type="molecule type" value="Genomic_DNA"/>
</dbReference>
<evidence type="ECO:0000313" key="4">
    <source>
        <dbReference type="Proteomes" id="UP000281474"/>
    </source>
</evidence>
<dbReference type="Pfam" id="PF04023">
    <property type="entry name" value="FeoA"/>
    <property type="match status" value="1"/>
</dbReference>
<keyword evidence="1" id="KW-0408">Iron</keyword>
<reference evidence="3 4" key="1">
    <citation type="submission" date="2018-09" db="EMBL/GenBank/DDBJ databases">
        <title>Phylogeny of the Shewanellaceae, and recommendation for two new genera, Pseudoshewanella and Parashewanella.</title>
        <authorList>
            <person name="Wang G."/>
        </authorList>
    </citation>
    <scope>NUCLEOTIDE SEQUENCE [LARGE SCALE GENOMIC DNA]</scope>
    <source>
        <strain evidence="3 4">C51</strain>
    </source>
</reference>
<protein>
    <submittedName>
        <fullName evidence="3">Ferrous iron transport protein A</fullName>
    </submittedName>
</protein>
<evidence type="ECO:0000256" key="1">
    <source>
        <dbReference type="ARBA" id="ARBA00023004"/>
    </source>
</evidence>
<dbReference type="AlphaFoldDB" id="A0A3L8PTJ4"/>
<dbReference type="InterPro" id="IPR008988">
    <property type="entry name" value="Transcriptional_repressor_C"/>
</dbReference>
<dbReference type="Gene3D" id="2.30.30.90">
    <property type="match status" value="1"/>
</dbReference>
<dbReference type="InterPro" id="IPR052713">
    <property type="entry name" value="FeoA"/>
</dbReference>
<gene>
    <name evidence="3" type="ORF">D5018_21020</name>
</gene>
<feature type="domain" description="Ferrous iron transporter FeoA-like" evidence="2">
    <location>
        <begin position="1"/>
        <end position="76"/>
    </location>
</feature>
<dbReference type="InterPro" id="IPR038157">
    <property type="entry name" value="FeoA_core_dom"/>
</dbReference>
<keyword evidence="4" id="KW-1185">Reference proteome</keyword>
<evidence type="ECO:0000259" key="2">
    <source>
        <dbReference type="SMART" id="SM00899"/>
    </source>
</evidence>
<dbReference type="RefSeq" id="WP_121840926.1">
    <property type="nucleotide sequence ID" value="NZ_ML014910.1"/>
</dbReference>
<name>A0A3L8PTJ4_9GAMM</name>
<dbReference type="GO" id="GO:0046914">
    <property type="term" value="F:transition metal ion binding"/>
    <property type="evidence" value="ECO:0007669"/>
    <property type="project" value="InterPro"/>
</dbReference>
<evidence type="ECO:0000313" key="3">
    <source>
        <dbReference type="EMBL" id="RLV57728.1"/>
    </source>
</evidence>
<sequence>MKLSELEAGEVVTVSAIGNSDMTQTIKRKLLSMGITPKSKITLIRRAPLGSGLEIEVRGSRLCVRSELADAIEVTK</sequence>
<accession>A0A3L8PTJ4</accession>
<dbReference type="SMART" id="SM00899">
    <property type="entry name" value="FeoA"/>
    <property type="match status" value="1"/>
</dbReference>
<dbReference type="InterPro" id="IPR007167">
    <property type="entry name" value="Fe-transptr_FeoA-like"/>
</dbReference>
<dbReference type="PANTHER" id="PTHR42954:SF2">
    <property type="entry name" value="FE(2+) TRANSPORT PROTEIN A"/>
    <property type="match status" value="1"/>
</dbReference>
<proteinExistence type="predicted"/>
<dbReference type="OrthoDB" id="9811076at2"/>